<evidence type="ECO:0000313" key="5">
    <source>
        <dbReference type="EMBL" id="XCC58485.1"/>
    </source>
</evidence>
<dbReference type="Pfam" id="PF25800">
    <property type="entry name" value="FimV_N"/>
    <property type="match status" value="1"/>
</dbReference>
<dbReference type="InterPro" id="IPR038440">
    <property type="entry name" value="FimV_C_sf"/>
</dbReference>
<organism evidence="5">
    <name type="scientific">Polynucleobacter sp. UK-FUSCHL-C3</name>
    <dbReference type="NCBI Taxonomy" id="2955208"/>
    <lineage>
        <taxon>Bacteria</taxon>
        <taxon>Pseudomonadati</taxon>
        <taxon>Pseudomonadota</taxon>
        <taxon>Betaproteobacteria</taxon>
        <taxon>Burkholderiales</taxon>
        <taxon>Burkholderiaceae</taxon>
        <taxon>Polynucleobacter</taxon>
    </lineage>
</organism>
<proteinExistence type="predicted"/>
<accession>A0AAU8A4F7</accession>
<dbReference type="InterPro" id="IPR020012">
    <property type="entry name" value="LysM_FimV"/>
</dbReference>
<protein>
    <submittedName>
        <fullName evidence="5">Pilus assembly protein FimV</fullName>
    </submittedName>
</protein>
<keyword evidence="3" id="KW-0472">Membrane</keyword>
<feature type="domain" description="FimV N-terminal" evidence="4">
    <location>
        <begin position="31"/>
        <end position="139"/>
    </location>
</feature>
<dbReference type="RefSeq" id="WP_353439734.1">
    <property type="nucleotide sequence ID" value="NZ_CP099959.1"/>
</dbReference>
<gene>
    <name evidence="5" type="ORF">NKE59_04160</name>
</gene>
<keyword evidence="1" id="KW-0175">Coiled coil</keyword>
<keyword evidence="3" id="KW-1133">Transmembrane helix</keyword>
<dbReference type="Gene3D" id="1.20.58.2200">
    <property type="match status" value="1"/>
</dbReference>
<feature type="transmembrane region" description="Helical" evidence="3">
    <location>
        <begin position="322"/>
        <end position="343"/>
    </location>
</feature>
<evidence type="ECO:0000259" key="4">
    <source>
        <dbReference type="Pfam" id="PF25800"/>
    </source>
</evidence>
<feature type="region of interest" description="Disordered" evidence="2">
    <location>
        <begin position="230"/>
        <end position="262"/>
    </location>
</feature>
<dbReference type="NCBIfam" id="TIGR03505">
    <property type="entry name" value="FimV_core"/>
    <property type="match status" value="1"/>
</dbReference>
<evidence type="ECO:0000256" key="1">
    <source>
        <dbReference type="SAM" id="Coils"/>
    </source>
</evidence>
<name>A0AAU8A4F7_9BURK</name>
<feature type="coiled-coil region" evidence="1">
    <location>
        <begin position="272"/>
        <end position="306"/>
    </location>
</feature>
<evidence type="ECO:0000256" key="2">
    <source>
        <dbReference type="SAM" id="MobiDB-lite"/>
    </source>
</evidence>
<evidence type="ECO:0000256" key="3">
    <source>
        <dbReference type="SAM" id="Phobius"/>
    </source>
</evidence>
<dbReference type="InterPro" id="IPR057840">
    <property type="entry name" value="FimV_N"/>
</dbReference>
<sequence>MTRSRNLQTLFHWLVFAIVSCFMWTTVHAVTLGSPMMLSKPGEPLKVEIPVKAKADDKNILETLSIDLVPKSEYERLGISSKILDYKPSISLRKVSPGQQIITIDADTAIVVDQDPFIDIIIGLKWASGAIAKPYTLMVGDVTKVVVKPGQTLSEIALQMTPQLSGADMDEAILALYKTNPDAFIGGSIHRLIAGAELTKPDASILRSITSAEAKEFVLESNQTWLKQQGELGQGSAPSGAASKTSKGGDDRLKIGPGAGPDADTRRYIEEIVVQERALAQTKAKLAELEKNIADLQKLLDARKQSASSEVSTGTKISNDQWTTIGMGLVFISITGILLLALARYARRGEASSDAITETAMGEPNTQTGGGEIPQRAAAILADLDLNLESSPPTETPAPESLRVKLNLAKAYITIEDYAAARKSIEEILLVSNQVDPQMTISAKSLLSEINQRSSS</sequence>
<dbReference type="EMBL" id="CP099959">
    <property type="protein sequence ID" value="XCC58485.1"/>
    <property type="molecule type" value="Genomic_DNA"/>
</dbReference>
<reference evidence="5" key="1">
    <citation type="submission" date="2022-06" db="EMBL/GenBank/DDBJ databases">
        <title>New Polynucleobacter species.</title>
        <authorList>
            <person name="Hahn M.W."/>
        </authorList>
    </citation>
    <scope>NUCLEOTIDE SEQUENCE</scope>
    <source>
        <strain evidence="5">UK-FUSCHL-C3</strain>
    </source>
</reference>
<dbReference type="AlphaFoldDB" id="A0AAU8A4F7"/>
<keyword evidence="3" id="KW-0812">Transmembrane</keyword>
<dbReference type="PROSITE" id="PS51257">
    <property type="entry name" value="PROKAR_LIPOPROTEIN"/>
    <property type="match status" value="1"/>
</dbReference>